<evidence type="ECO:0000256" key="7">
    <source>
        <dbReference type="ARBA" id="ARBA00023022"/>
    </source>
</evidence>
<keyword evidence="12" id="KW-1185">Reference proteome</keyword>
<dbReference type="CTD" id="613209"/>
<dbReference type="InParanoid" id="A0A3Q2KNH4"/>
<keyword evidence="7 9" id="KW-0044">Antibiotic</keyword>
<proteinExistence type="inferred from homology"/>
<dbReference type="RefSeq" id="XP_023483861.1">
    <property type="nucleotide sequence ID" value="XM_023628093.2"/>
</dbReference>
<accession>A0A3Q2KNH4</accession>
<evidence type="ECO:0000256" key="5">
    <source>
        <dbReference type="ARBA" id="ARBA00022729"/>
    </source>
</evidence>
<keyword evidence="4 9" id="KW-0929">Antimicrobial</keyword>
<dbReference type="GeneTree" id="ENSGT00530000064429"/>
<comment type="similarity">
    <text evidence="2 9">Belongs to the beta-defensin family.</text>
</comment>
<dbReference type="KEGG" id="ecb:111770344"/>
<evidence type="ECO:0000256" key="3">
    <source>
        <dbReference type="ARBA" id="ARBA00022525"/>
    </source>
</evidence>
<dbReference type="Ensembl" id="ENSECAT00000051800.2">
    <property type="protein sequence ID" value="ENSECAP00000024735.2"/>
    <property type="gene ID" value="ENSECAG00000037097.2"/>
</dbReference>
<dbReference type="PANTHER" id="PTHR15001:SF10">
    <property type="entry name" value="BETA-DEFENSIN 135"/>
    <property type="match status" value="1"/>
</dbReference>
<reference evidence="11" key="2">
    <citation type="submission" date="2025-08" db="UniProtKB">
        <authorList>
            <consortium name="Ensembl"/>
        </authorList>
    </citation>
    <scope>IDENTIFICATION</scope>
    <source>
        <strain evidence="11">Thoroughbred</strain>
    </source>
</reference>
<keyword evidence="5 9" id="KW-0732">Signal</keyword>
<evidence type="ECO:0000256" key="6">
    <source>
        <dbReference type="ARBA" id="ARBA00022940"/>
    </source>
</evidence>
<keyword evidence="6 9" id="KW-0211">Defensin</keyword>
<keyword evidence="3 9" id="KW-0964">Secreted</keyword>
<dbReference type="Pfam" id="PF13841">
    <property type="entry name" value="Defensin_beta_2"/>
    <property type="match status" value="1"/>
</dbReference>
<dbReference type="PANTHER" id="PTHR15001">
    <property type="entry name" value="BETA-DEFENSIN 123-RELATED"/>
    <property type="match status" value="1"/>
</dbReference>
<feature type="domain" description="Beta-defensin" evidence="10">
    <location>
        <begin position="34"/>
        <end position="63"/>
    </location>
</feature>
<sequence>MRSLLSVLVILVLLSYVPPVRSGLNMYIRRIYSTCWRLKGVCKRSCAKKEVYHILCDTATLCCISAKDLPPLVGK</sequence>
<protein>
    <recommendedName>
        <fullName evidence="9">Beta-defensin</fullName>
    </recommendedName>
</protein>
<dbReference type="AlphaFoldDB" id="A0A3Q2KNH4"/>
<evidence type="ECO:0000256" key="4">
    <source>
        <dbReference type="ARBA" id="ARBA00022529"/>
    </source>
</evidence>
<gene>
    <name evidence="11" type="primary">DEFB135</name>
</gene>
<reference evidence="11 12" key="1">
    <citation type="journal article" date="2009" name="Science">
        <title>Genome sequence, comparative analysis, and population genetics of the domestic horse.</title>
        <authorList>
            <consortium name="Broad Institute Genome Sequencing Platform"/>
            <consortium name="Broad Institute Whole Genome Assembly Team"/>
            <person name="Wade C.M."/>
            <person name="Giulotto E."/>
            <person name="Sigurdsson S."/>
            <person name="Zoli M."/>
            <person name="Gnerre S."/>
            <person name="Imsland F."/>
            <person name="Lear T.L."/>
            <person name="Adelson D.L."/>
            <person name="Bailey E."/>
            <person name="Bellone R.R."/>
            <person name="Bloecker H."/>
            <person name="Distl O."/>
            <person name="Edgar R.C."/>
            <person name="Garber M."/>
            <person name="Leeb T."/>
            <person name="Mauceli E."/>
            <person name="MacLeod J.N."/>
            <person name="Penedo M.C.T."/>
            <person name="Raison J.M."/>
            <person name="Sharpe T."/>
            <person name="Vogel J."/>
            <person name="Andersson L."/>
            <person name="Antczak D.F."/>
            <person name="Biagi T."/>
            <person name="Binns M.M."/>
            <person name="Chowdhary B.P."/>
            <person name="Coleman S.J."/>
            <person name="Della Valle G."/>
            <person name="Fryc S."/>
            <person name="Guerin G."/>
            <person name="Hasegawa T."/>
            <person name="Hill E.W."/>
            <person name="Jurka J."/>
            <person name="Kiialainen A."/>
            <person name="Lindgren G."/>
            <person name="Liu J."/>
            <person name="Magnani E."/>
            <person name="Mickelson J.R."/>
            <person name="Murray J."/>
            <person name="Nergadze S.G."/>
            <person name="Onofrio R."/>
            <person name="Pedroni S."/>
            <person name="Piras M.F."/>
            <person name="Raudsepp T."/>
            <person name="Rocchi M."/>
            <person name="Roeed K.H."/>
            <person name="Ryder O.A."/>
            <person name="Searle S."/>
            <person name="Skow L."/>
            <person name="Swinburne J.E."/>
            <person name="Syvaenen A.C."/>
            <person name="Tozaki T."/>
            <person name="Valberg S.J."/>
            <person name="Vaudin M."/>
            <person name="White J.R."/>
            <person name="Zody M.C."/>
            <person name="Lander E.S."/>
            <person name="Lindblad-Toh K."/>
        </authorList>
    </citation>
    <scope>NUCLEOTIDE SEQUENCE [LARGE SCALE GENOMIC DNA]</scope>
    <source>
        <strain evidence="11 12">Thoroughbred</strain>
    </source>
</reference>
<feature type="signal peptide" evidence="9">
    <location>
        <begin position="1"/>
        <end position="22"/>
    </location>
</feature>
<keyword evidence="8" id="KW-1015">Disulfide bond</keyword>
<evidence type="ECO:0000313" key="11">
    <source>
        <dbReference type="Ensembl" id="ENSECAP00000024735.2"/>
    </source>
</evidence>
<name>A0A3Q2KNH4_HORSE</name>
<reference evidence="11" key="3">
    <citation type="submission" date="2025-09" db="UniProtKB">
        <authorList>
            <consortium name="Ensembl"/>
        </authorList>
    </citation>
    <scope>IDENTIFICATION</scope>
    <source>
        <strain evidence="11">Thoroughbred</strain>
    </source>
</reference>
<organism evidence="11 12">
    <name type="scientific">Equus caballus</name>
    <name type="common">Horse</name>
    <dbReference type="NCBI Taxonomy" id="9796"/>
    <lineage>
        <taxon>Eukaryota</taxon>
        <taxon>Metazoa</taxon>
        <taxon>Chordata</taxon>
        <taxon>Craniata</taxon>
        <taxon>Vertebrata</taxon>
        <taxon>Euteleostomi</taxon>
        <taxon>Mammalia</taxon>
        <taxon>Eutheria</taxon>
        <taxon>Laurasiatheria</taxon>
        <taxon>Perissodactyla</taxon>
        <taxon>Equidae</taxon>
        <taxon>Equus</taxon>
    </lineage>
</organism>
<dbReference type="InterPro" id="IPR025933">
    <property type="entry name" value="Beta_defensin_dom"/>
</dbReference>
<dbReference type="Bgee" id="ENSECAG00000037097">
    <property type="expression patterns" value="Expressed in trophoblast and 1 other cell type or tissue"/>
</dbReference>
<dbReference type="PaxDb" id="9796-ENSECAP00000024735"/>
<evidence type="ECO:0000256" key="1">
    <source>
        <dbReference type="ARBA" id="ARBA00004613"/>
    </source>
</evidence>
<comment type="function">
    <text evidence="9">Has antibacterial activity.</text>
</comment>
<evidence type="ECO:0000256" key="8">
    <source>
        <dbReference type="ARBA" id="ARBA00023157"/>
    </source>
</evidence>
<evidence type="ECO:0000313" key="12">
    <source>
        <dbReference type="Proteomes" id="UP000002281"/>
    </source>
</evidence>
<dbReference type="GO" id="GO:0005576">
    <property type="term" value="C:extracellular region"/>
    <property type="evidence" value="ECO:0007669"/>
    <property type="project" value="UniProtKB-SubCell"/>
</dbReference>
<feature type="chain" id="PRO_5040536776" description="Beta-defensin" evidence="9">
    <location>
        <begin position="23"/>
        <end position="75"/>
    </location>
</feature>
<dbReference type="Proteomes" id="UP000002281">
    <property type="component" value="Chromosome 2"/>
</dbReference>
<dbReference type="GO" id="GO:0045087">
    <property type="term" value="P:innate immune response"/>
    <property type="evidence" value="ECO:0007669"/>
    <property type="project" value="InterPro"/>
</dbReference>
<evidence type="ECO:0000259" key="10">
    <source>
        <dbReference type="Pfam" id="PF13841"/>
    </source>
</evidence>
<dbReference type="GO" id="GO:0042742">
    <property type="term" value="P:defense response to bacterium"/>
    <property type="evidence" value="ECO:0007669"/>
    <property type="project" value="UniProtKB-UniRule"/>
</dbReference>
<dbReference type="OrthoDB" id="9534593at2759"/>
<dbReference type="InterPro" id="IPR050544">
    <property type="entry name" value="Beta-defensin"/>
</dbReference>
<dbReference type="GeneID" id="111770344"/>
<evidence type="ECO:0000256" key="2">
    <source>
        <dbReference type="ARBA" id="ARBA00007371"/>
    </source>
</evidence>
<dbReference type="STRING" id="9796.ENSECAP00000024735"/>
<dbReference type="Gene3D" id="3.10.360.10">
    <property type="entry name" value="Antimicrobial Peptide, Beta-defensin 2, Chain A"/>
    <property type="match status" value="1"/>
</dbReference>
<evidence type="ECO:0000256" key="9">
    <source>
        <dbReference type="RuleBase" id="RU231113"/>
    </source>
</evidence>
<comment type="subcellular location">
    <subcellularLocation>
        <location evidence="1 9">Secreted</location>
    </subcellularLocation>
</comment>